<comment type="subcellular location">
    <subcellularLocation>
        <location evidence="1 13">Cell outer membrane</location>
        <topology evidence="1 13">Multi-pass membrane protein</topology>
    </subcellularLocation>
</comment>
<keyword evidence="12 13" id="KW-0998">Cell outer membrane</keyword>
<proteinExistence type="inferred from homology"/>
<dbReference type="InterPro" id="IPR036942">
    <property type="entry name" value="Beta-barrel_TonB_sf"/>
</dbReference>
<dbReference type="SUPFAM" id="SSF56935">
    <property type="entry name" value="Porins"/>
    <property type="match status" value="1"/>
</dbReference>
<dbReference type="CDD" id="cd01347">
    <property type="entry name" value="ligand_gated_channel"/>
    <property type="match status" value="1"/>
</dbReference>
<keyword evidence="9" id="KW-0406">Ion transport</keyword>
<keyword evidence="6 13" id="KW-0812">Transmembrane</keyword>
<feature type="domain" description="TonB-dependent receptor-like beta-barrel" evidence="17">
    <location>
        <begin position="414"/>
        <end position="850"/>
    </location>
</feature>
<comment type="similarity">
    <text evidence="2 13 14">Belongs to the TonB-dependent receptor family.</text>
</comment>
<reference evidence="20 21" key="1">
    <citation type="submission" date="2017-06" db="EMBL/GenBank/DDBJ databases">
        <title>Genome sequencing of cyanobaciteial culture collection at National Institute for Environmental Studies (NIES).</title>
        <authorList>
            <person name="Hirose Y."/>
            <person name="Shimura Y."/>
            <person name="Fujisawa T."/>
            <person name="Nakamura Y."/>
            <person name="Kawachi M."/>
        </authorList>
    </citation>
    <scope>NUCLEOTIDE SEQUENCE [LARGE SCALE GENOMIC DNA]</scope>
    <source>
        <strain evidence="20 21">NIES-267</strain>
    </source>
</reference>
<evidence type="ECO:0000256" key="12">
    <source>
        <dbReference type="ARBA" id="ARBA00023237"/>
    </source>
</evidence>
<evidence type="ECO:0000256" key="15">
    <source>
        <dbReference type="SAM" id="MobiDB-lite"/>
    </source>
</evidence>
<dbReference type="PANTHER" id="PTHR32552">
    <property type="entry name" value="FERRICHROME IRON RECEPTOR-RELATED"/>
    <property type="match status" value="1"/>
</dbReference>
<dbReference type="EMBL" id="AP018227">
    <property type="protein sequence ID" value="BAY86128.1"/>
    <property type="molecule type" value="Genomic_DNA"/>
</dbReference>
<keyword evidence="21" id="KW-1185">Reference proteome</keyword>
<dbReference type="Gene3D" id="2.170.130.10">
    <property type="entry name" value="TonB-dependent receptor, plug domain"/>
    <property type="match status" value="1"/>
</dbReference>
<dbReference type="Pfam" id="PF00593">
    <property type="entry name" value="TonB_dep_Rec_b-barrel"/>
    <property type="match status" value="1"/>
</dbReference>
<feature type="compositionally biased region" description="Basic and acidic residues" evidence="15">
    <location>
        <begin position="197"/>
        <end position="211"/>
    </location>
</feature>
<evidence type="ECO:0000256" key="4">
    <source>
        <dbReference type="ARBA" id="ARBA00022452"/>
    </source>
</evidence>
<evidence type="ECO:0000256" key="11">
    <source>
        <dbReference type="ARBA" id="ARBA00023136"/>
    </source>
</evidence>
<keyword evidence="10 14" id="KW-0798">TonB box</keyword>
<dbReference type="OrthoDB" id="503423at2"/>
<dbReference type="Pfam" id="PF07715">
    <property type="entry name" value="Plug"/>
    <property type="match status" value="1"/>
</dbReference>
<evidence type="ECO:0000259" key="18">
    <source>
        <dbReference type="Pfam" id="PF07715"/>
    </source>
</evidence>
<dbReference type="InterPro" id="IPR012910">
    <property type="entry name" value="Plug_dom"/>
</dbReference>
<keyword evidence="7 16" id="KW-0732">Signal</keyword>
<evidence type="ECO:0000256" key="14">
    <source>
        <dbReference type="RuleBase" id="RU003357"/>
    </source>
</evidence>
<evidence type="ECO:0000313" key="20">
    <source>
        <dbReference type="EMBL" id="BAY86128.1"/>
    </source>
</evidence>
<evidence type="ECO:0000256" key="10">
    <source>
        <dbReference type="ARBA" id="ARBA00023077"/>
    </source>
</evidence>
<keyword evidence="3 13" id="KW-0813">Transport</keyword>
<evidence type="ECO:0000256" key="1">
    <source>
        <dbReference type="ARBA" id="ARBA00004571"/>
    </source>
</evidence>
<dbReference type="FunFam" id="2.40.170.20:FF:000005">
    <property type="entry name" value="TonB-dependent siderophore receptor"/>
    <property type="match status" value="1"/>
</dbReference>
<accession>A0A1Z4LYD8</accession>
<evidence type="ECO:0000259" key="17">
    <source>
        <dbReference type="Pfam" id="PF00593"/>
    </source>
</evidence>
<dbReference type="NCBIfam" id="TIGR01783">
    <property type="entry name" value="TonB-siderophor"/>
    <property type="match status" value="1"/>
</dbReference>
<dbReference type="GO" id="GO:0009279">
    <property type="term" value="C:cell outer membrane"/>
    <property type="evidence" value="ECO:0007669"/>
    <property type="project" value="UniProtKB-SubCell"/>
</dbReference>
<keyword evidence="5" id="KW-0410">Iron transport</keyword>
<dbReference type="InterPro" id="IPR010105">
    <property type="entry name" value="TonB_sidphr_rcpt"/>
</dbReference>
<dbReference type="PANTHER" id="PTHR32552:SF68">
    <property type="entry name" value="FERRICHROME OUTER MEMBRANE TRANSPORTER_PHAGE RECEPTOR"/>
    <property type="match status" value="1"/>
</dbReference>
<dbReference type="Pfam" id="PF11741">
    <property type="entry name" value="AMIN"/>
    <property type="match status" value="1"/>
</dbReference>
<protein>
    <submittedName>
        <fullName evidence="20">Ferrichrome iron receptor</fullName>
    </submittedName>
</protein>
<evidence type="ECO:0000256" key="3">
    <source>
        <dbReference type="ARBA" id="ARBA00022448"/>
    </source>
</evidence>
<gene>
    <name evidence="20" type="ORF">NIES267_56340</name>
</gene>
<feature type="chain" id="PRO_5013006711" evidence="16">
    <location>
        <begin position="27"/>
        <end position="881"/>
    </location>
</feature>
<evidence type="ECO:0000256" key="7">
    <source>
        <dbReference type="ARBA" id="ARBA00022729"/>
    </source>
</evidence>
<dbReference type="InterPro" id="IPR000531">
    <property type="entry name" value="Beta-barrel_TonB"/>
</dbReference>
<evidence type="ECO:0000256" key="5">
    <source>
        <dbReference type="ARBA" id="ARBA00022496"/>
    </source>
</evidence>
<feature type="domain" description="AMIN" evidence="19">
    <location>
        <begin position="88"/>
        <end position="186"/>
    </location>
</feature>
<organism evidence="20 21">
    <name type="scientific">Calothrix parasitica NIES-267</name>
    <dbReference type="NCBI Taxonomy" id="1973488"/>
    <lineage>
        <taxon>Bacteria</taxon>
        <taxon>Bacillati</taxon>
        <taxon>Cyanobacteriota</taxon>
        <taxon>Cyanophyceae</taxon>
        <taxon>Nostocales</taxon>
        <taxon>Calotrichaceae</taxon>
        <taxon>Calothrix</taxon>
    </lineage>
</organism>
<feature type="domain" description="TonB-dependent receptor plug" evidence="18">
    <location>
        <begin position="241"/>
        <end position="339"/>
    </location>
</feature>
<evidence type="ECO:0000256" key="8">
    <source>
        <dbReference type="ARBA" id="ARBA00023004"/>
    </source>
</evidence>
<feature type="region of interest" description="Disordered" evidence="15">
    <location>
        <begin position="190"/>
        <end position="213"/>
    </location>
</feature>
<dbReference type="Gene3D" id="2.40.170.20">
    <property type="entry name" value="TonB-dependent receptor, beta-barrel domain"/>
    <property type="match status" value="1"/>
</dbReference>
<evidence type="ECO:0000313" key="21">
    <source>
        <dbReference type="Proteomes" id="UP000218418"/>
    </source>
</evidence>
<dbReference type="GO" id="GO:0038023">
    <property type="term" value="F:signaling receptor activity"/>
    <property type="evidence" value="ECO:0007669"/>
    <property type="project" value="InterPro"/>
</dbReference>
<name>A0A1Z4LYD8_9CYAN</name>
<keyword evidence="20" id="KW-0675">Receptor</keyword>
<dbReference type="Proteomes" id="UP000218418">
    <property type="component" value="Chromosome"/>
</dbReference>
<keyword evidence="11 13" id="KW-0472">Membrane</keyword>
<evidence type="ECO:0000256" key="6">
    <source>
        <dbReference type="ARBA" id="ARBA00022692"/>
    </source>
</evidence>
<dbReference type="InterPro" id="IPR039426">
    <property type="entry name" value="TonB-dep_rcpt-like"/>
</dbReference>
<evidence type="ECO:0000256" key="9">
    <source>
        <dbReference type="ARBA" id="ARBA00023065"/>
    </source>
</evidence>
<dbReference type="GO" id="GO:0015344">
    <property type="term" value="F:siderophore uptake transmembrane transporter activity"/>
    <property type="evidence" value="ECO:0007669"/>
    <property type="project" value="TreeGrafter"/>
</dbReference>
<keyword evidence="8" id="KW-0408">Iron</keyword>
<evidence type="ECO:0000256" key="2">
    <source>
        <dbReference type="ARBA" id="ARBA00009810"/>
    </source>
</evidence>
<keyword evidence="4 13" id="KW-1134">Transmembrane beta strand</keyword>
<sequence>MKLDSLFQSLLLTSAIVFLVGNSAQAEEVVEDETSKSPVLASSSQQSINEAGKNILQLGEFQFPSTSARMLVQTPTPSQIKIVPITGVKANPTDKGLEIILQTSLARQLQVVNRSSGNDFIADIPNAQLQLPSGDTFKFTSEKPLQGITEITVINLDNNTVRITANGETTLPKVELFDSGQGLIFGLAGTASTAQKPDSRPEGEETQKPVEDEPIELLVTGRQDGYRIPNASTATKTDTPLRDVPQAIQVIPRQVLQDQQVRRLNDALRNAPGVIANNSERSVFEGFTIRGFRNRNIIRNGLRDDTNITTNVNTGNIEQVEVLRGPASVLFGASGAGGTINIVTKKPQSTPSYQVEGSIGSFDTYSGSVDITGPLNDDRTLLYRINASASTTDTFVDFFERESFFIAPSFTWLMGKNTQLSLEAEYSDQRQPNERGIPAAGTVLPNPNGEIPINRFIGEPFSEIDKNNRQTLRLGYNFEHRFNQDWKFRNNFNFSYLSVNQNSLFPTALLDDNRTLERGLVVAEFAQQTYNLDTNIVGNFNTGNIEHKILFGIDLSRDISYDEGRVFFRELAPIDVFNPIYRRDSAGADLEDIPEEPSFSEGLGIYLQDQISLSENFKLVLGGRFDIVTQELKTTEGETTSFQQDEAFSPRVGLVYQPNQTISLYANYSRSFEQVTGTNLDAQLFQPERGTQYEVGMKVDWNNNLSSTLALYEITRSNVLTSDPIDPNFSIQAGKQRSRGIELDITGEILPGWRIIGGYAYTDAKITEDNDIPEGNRINNVPEHAFSLWSTYQIQKGNLQGLGFGLGLFYVGEREGDLDNSFSLPSYFRTDAALFYRKNNFRAALNLQNLFDIEYFEAAQNRLRVFPGAPRTVKFTLGWQF</sequence>
<dbReference type="AlphaFoldDB" id="A0A1Z4LYD8"/>
<evidence type="ECO:0000256" key="13">
    <source>
        <dbReference type="PROSITE-ProRule" id="PRU01360"/>
    </source>
</evidence>
<dbReference type="InterPro" id="IPR037066">
    <property type="entry name" value="Plug_dom_sf"/>
</dbReference>
<dbReference type="InterPro" id="IPR021731">
    <property type="entry name" value="AMIN_dom"/>
</dbReference>
<feature type="signal peptide" evidence="16">
    <location>
        <begin position="1"/>
        <end position="26"/>
    </location>
</feature>
<evidence type="ECO:0000259" key="19">
    <source>
        <dbReference type="Pfam" id="PF11741"/>
    </source>
</evidence>
<dbReference type="GO" id="GO:0015891">
    <property type="term" value="P:siderophore transport"/>
    <property type="evidence" value="ECO:0007669"/>
    <property type="project" value="InterPro"/>
</dbReference>
<dbReference type="FunFam" id="2.170.130.10:FF:000001">
    <property type="entry name" value="Catecholate siderophore TonB-dependent receptor"/>
    <property type="match status" value="1"/>
</dbReference>
<evidence type="ECO:0000256" key="16">
    <source>
        <dbReference type="SAM" id="SignalP"/>
    </source>
</evidence>
<dbReference type="PROSITE" id="PS52016">
    <property type="entry name" value="TONB_DEPENDENT_REC_3"/>
    <property type="match status" value="1"/>
</dbReference>